<keyword evidence="9 16" id="KW-0418">Kinase</keyword>
<dbReference type="GO" id="GO:0005945">
    <property type="term" value="C:6-phosphofructokinase complex"/>
    <property type="evidence" value="ECO:0007669"/>
    <property type="project" value="TreeGrafter"/>
</dbReference>
<name>A0A2G9YJ39_9BACT</name>
<keyword evidence="10" id="KW-0067">ATP-binding</keyword>
<protein>
    <recommendedName>
        <fullName evidence="4">6-phosphofructokinase</fullName>
        <ecNumber evidence="4">2.7.1.11</ecNumber>
    </recommendedName>
</protein>
<dbReference type="EMBL" id="PCRK01000094">
    <property type="protein sequence ID" value="PIP19267.1"/>
    <property type="molecule type" value="Genomic_DNA"/>
</dbReference>
<reference evidence="16 17" key="1">
    <citation type="submission" date="2017-09" db="EMBL/GenBank/DDBJ databases">
        <title>Depth-based differentiation of microbial function through sediment-hosted aquifers and enrichment of novel symbionts in the deep terrestrial subsurface.</title>
        <authorList>
            <person name="Probst A.J."/>
            <person name="Ladd B."/>
            <person name="Jarett J.K."/>
            <person name="Geller-Mcgrath D.E."/>
            <person name="Sieber C.M."/>
            <person name="Emerson J.B."/>
            <person name="Anantharaman K."/>
            <person name="Thomas B.C."/>
            <person name="Malmstrom R."/>
            <person name="Stieglmeier M."/>
            <person name="Klingl A."/>
            <person name="Woyke T."/>
            <person name="Ryan C.M."/>
            <person name="Banfield J.F."/>
        </authorList>
    </citation>
    <scope>NUCLEOTIDE SEQUENCE [LARGE SCALE GENOMIC DNA]</scope>
    <source>
        <strain evidence="16">CG23_combo_of_CG06-09_8_20_14_all_41_10</strain>
    </source>
</reference>
<dbReference type="Pfam" id="PF00365">
    <property type="entry name" value="PFK"/>
    <property type="match status" value="1"/>
</dbReference>
<evidence type="ECO:0000256" key="12">
    <source>
        <dbReference type="ARBA" id="ARBA00023152"/>
    </source>
</evidence>
<dbReference type="FunFam" id="3.40.50.460:FF:000002">
    <property type="entry name" value="ATP-dependent 6-phosphofructokinase"/>
    <property type="match status" value="1"/>
</dbReference>
<evidence type="ECO:0000256" key="10">
    <source>
        <dbReference type="ARBA" id="ARBA00022840"/>
    </source>
</evidence>
<evidence type="ECO:0000256" key="5">
    <source>
        <dbReference type="ARBA" id="ARBA00022490"/>
    </source>
</evidence>
<dbReference type="GO" id="GO:0005524">
    <property type="term" value="F:ATP binding"/>
    <property type="evidence" value="ECO:0007669"/>
    <property type="project" value="UniProtKB-KW"/>
</dbReference>
<gene>
    <name evidence="16" type="ORF">COX41_03780</name>
</gene>
<dbReference type="EC" id="2.7.1.11" evidence="4"/>
<comment type="cofactor">
    <cofactor evidence="1">
        <name>Mg(2+)</name>
        <dbReference type="ChEBI" id="CHEBI:18420"/>
    </cofactor>
</comment>
<accession>A0A2G9YJ39</accession>
<feature type="non-terminal residue" evidence="16">
    <location>
        <position position="1"/>
    </location>
</feature>
<evidence type="ECO:0000256" key="14">
    <source>
        <dbReference type="ARBA" id="ARBA00048070"/>
    </source>
</evidence>
<evidence type="ECO:0000256" key="7">
    <source>
        <dbReference type="ARBA" id="ARBA00022723"/>
    </source>
</evidence>
<dbReference type="GO" id="GO:0016208">
    <property type="term" value="F:AMP binding"/>
    <property type="evidence" value="ECO:0007669"/>
    <property type="project" value="TreeGrafter"/>
</dbReference>
<keyword evidence="8" id="KW-0547">Nucleotide-binding</keyword>
<keyword evidence="11" id="KW-0460">Magnesium</keyword>
<comment type="caution">
    <text evidence="16">The sequence shown here is derived from an EMBL/GenBank/DDBJ whole genome shotgun (WGS) entry which is preliminary data.</text>
</comment>
<evidence type="ECO:0000256" key="4">
    <source>
        <dbReference type="ARBA" id="ARBA00012055"/>
    </source>
</evidence>
<evidence type="ECO:0000256" key="8">
    <source>
        <dbReference type="ARBA" id="ARBA00022741"/>
    </source>
</evidence>
<dbReference type="AlphaFoldDB" id="A0A2G9YJ39"/>
<dbReference type="GO" id="GO:0003872">
    <property type="term" value="F:6-phosphofructokinase activity"/>
    <property type="evidence" value="ECO:0007669"/>
    <property type="project" value="UniProtKB-EC"/>
</dbReference>
<evidence type="ECO:0000256" key="6">
    <source>
        <dbReference type="ARBA" id="ARBA00022679"/>
    </source>
</evidence>
<keyword evidence="5" id="KW-0963">Cytoplasm</keyword>
<comment type="subcellular location">
    <subcellularLocation>
        <location evidence="2">Cytoplasm</location>
    </subcellularLocation>
</comment>
<keyword evidence="12" id="KW-0324">Glycolysis</keyword>
<evidence type="ECO:0000313" key="16">
    <source>
        <dbReference type="EMBL" id="PIP19267.1"/>
    </source>
</evidence>
<dbReference type="PANTHER" id="PTHR13697:SF4">
    <property type="entry name" value="ATP-DEPENDENT 6-PHOSPHOFRUCTOKINASE"/>
    <property type="match status" value="1"/>
</dbReference>
<evidence type="ECO:0000256" key="11">
    <source>
        <dbReference type="ARBA" id="ARBA00022842"/>
    </source>
</evidence>
<evidence type="ECO:0000313" key="17">
    <source>
        <dbReference type="Proteomes" id="UP000231292"/>
    </source>
</evidence>
<comment type="catalytic activity">
    <reaction evidence="14">
        <text>beta-D-fructose 6-phosphate + ATP = beta-D-fructose 1,6-bisphosphate + ADP + H(+)</text>
        <dbReference type="Rhea" id="RHEA:16109"/>
        <dbReference type="ChEBI" id="CHEBI:15378"/>
        <dbReference type="ChEBI" id="CHEBI:30616"/>
        <dbReference type="ChEBI" id="CHEBI:32966"/>
        <dbReference type="ChEBI" id="CHEBI:57634"/>
        <dbReference type="ChEBI" id="CHEBI:456216"/>
        <dbReference type="EC" id="2.7.1.11"/>
    </reaction>
</comment>
<evidence type="ECO:0000259" key="15">
    <source>
        <dbReference type="Pfam" id="PF00365"/>
    </source>
</evidence>
<keyword evidence="7" id="KW-0479">Metal-binding</keyword>
<dbReference type="GO" id="GO:0061621">
    <property type="term" value="P:canonical glycolysis"/>
    <property type="evidence" value="ECO:0007669"/>
    <property type="project" value="TreeGrafter"/>
</dbReference>
<dbReference type="GO" id="GO:0006002">
    <property type="term" value="P:fructose 6-phosphate metabolic process"/>
    <property type="evidence" value="ECO:0007669"/>
    <property type="project" value="InterPro"/>
</dbReference>
<feature type="domain" description="Phosphofructokinase" evidence="15">
    <location>
        <begin position="2"/>
        <end position="124"/>
    </location>
</feature>
<evidence type="ECO:0000256" key="13">
    <source>
        <dbReference type="ARBA" id="ARBA00038478"/>
    </source>
</evidence>
<dbReference type="GO" id="GO:0070095">
    <property type="term" value="F:fructose-6-phosphate binding"/>
    <property type="evidence" value="ECO:0007669"/>
    <property type="project" value="TreeGrafter"/>
</dbReference>
<dbReference type="InterPro" id="IPR035966">
    <property type="entry name" value="PKF_sf"/>
</dbReference>
<dbReference type="SUPFAM" id="SSF53784">
    <property type="entry name" value="Phosphofructokinase"/>
    <property type="match status" value="1"/>
</dbReference>
<comment type="similarity">
    <text evidence="13">Belongs to the phosphofructokinase type A (PFKA) family.</text>
</comment>
<dbReference type="GO" id="GO:0042802">
    <property type="term" value="F:identical protein binding"/>
    <property type="evidence" value="ECO:0007669"/>
    <property type="project" value="TreeGrafter"/>
</dbReference>
<dbReference type="Proteomes" id="UP000231292">
    <property type="component" value="Unassembled WGS sequence"/>
</dbReference>
<dbReference type="Gene3D" id="3.40.50.460">
    <property type="entry name" value="Phosphofructokinase domain"/>
    <property type="match status" value="1"/>
</dbReference>
<dbReference type="GO" id="GO:0030388">
    <property type="term" value="P:fructose 1,6-bisphosphate metabolic process"/>
    <property type="evidence" value="ECO:0007669"/>
    <property type="project" value="TreeGrafter"/>
</dbReference>
<dbReference type="InterPro" id="IPR022953">
    <property type="entry name" value="ATP_PFK"/>
</dbReference>
<evidence type="ECO:0000256" key="9">
    <source>
        <dbReference type="ARBA" id="ARBA00022777"/>
    </source>
</evidence>
<dbReference type="GO" id="GO:0048029">
    <property type="term" value="F:monosaccharide binding"/>
    <property type="evidence" value="ECO:0007669"/>
    <property type="project" value="TreeGrafter"/>
</dbReference>
<dbReference type="GO" id="GO:0046872">
    <property type="term" value="F:metal ion binding"/>
    <property type="evidence" value="ECO:0007669"/>
    <property type="project" value="UniProtKB-KW"/>
</dbReference>
<dbReference type="UniPathway" id="UPA00109">
    <property type="reaction ID" value="UER00182"/>
</dbReference>
<evidence type="ECO:0000256" key="3">
    <source>
        <dbReference type="ARBA" id="ARBA00004679"/>
    </source>
</evidence>
<organism evidence="16 17">
    <name type="scientific">Candidatus Sherwoodlollariibacterium unditelluris</name>
    <dbReference type="NCBI Taxonomy" id="1974757"/>
    <lineage>
        <taxon>Bacteria</taxon>
        <taxon>Pseudomonadati</taxon>
        <taxon>Candidatus Omnitrophota</taxon>
        <taxon>Candidatus Sherwoodlollariibacterium</taxon>
    </lineage>
</organism>
<dbReference type="PRINTS" id="PR00476">
    <property type="entry name" value="PHFRCTKINASE"/>
</dbReference>
<evidence type="ECO:0000256" key="1">
    <source>
        <dbReference type="ARBA" id="ARBA00001946"/>
    </source>
</evidence>
<keyword evidence="6 16" id="KW-0808">Transferase</keyword>
<proteinExistence type="inferred from homology"/>
<dbReference type="InterPro" id="IPR000023">
    <property type="entry name" value="Phosphofructokinase_dom"/>
</dbReference>
<dbReference type="PANTHER" id="PTHR13697">
    <property type="entry name" value="PHOSPHOFRUCTOKINASE"/>
    <property type="match status" value="1"/>
</dbReference>
<sequence>NIRDTATSMERIFVVEVMGRDCGFIALSVALAGGCEDVIIPEIKPDMEKMCHDIVQGNIRGKVSWIVVVAEGAGSAQDIAKQITEITSLETRAVVLGHIQRGGRPTAFSRDLALRLGEAAVDCLLKGKKDLAVGLSGGKVTEVDFSTAIKKKDIKPDYWYNLIKTLT</sequence>
<evidence type="ECO:0000256" key="2">
    <source>
        <dbReference type="ARBA" id="ARBA00004496"/>
    </source>
</evidence>
<comment type="pathway">
    <text evidence="3">Carbohydrate degradation; glycolysis; D-glyceraldehyde 3-phosphate and glycerone phosphate from D-glucose: step 3/4.</text>
</comment>